<gene>
    <name evidence="1" type="ORF">JCM19231_3004</name>
</gene>
<comment type="caution">
    <text evidence="1">The sequence shown here is derived from an EMBL/GenBank/DDBJ whole genome shotgun (WGS) entry which is preliminary data.</text>
</comment>
<dbReference type="Proteomes" id="UP000031671">
    <property type="component" value="Unassembled WGS sequence"/>
</dbReference>
<dbReference type="AlphaFoldDB" id="A0A0B8P0M5"/>
<protein>
    <submittedName>
        <fullName evidence="1">Uncharacterized protein</fullName>
    </submittedName>
</protein>
<sequence>MPLSALRVVRNQDGDILYQSFPKAQQVCQSRLLGLPLMR</sequence>
<evidence type="ECO:0000313" key="1">
    <source>
        <dbReference type="EMBL" id="GAM56504.1"/>
    </source>
</evidence>
<organism evidence="1 2">
    <name type="scientific">Vibrio ishigakensis</name>
    <dbReference type="NCBI Taxonomy" id="1481914"/>
    <lineage>
        <taxon>Bacteria</taxon>
        <taxon>Pseudomonadati</taxon>
        <taxon>Pseudomonadota</taxon>
        <taxon>Gammaproteobacteria</taxon>
        <taxon>Vibrionales</taxon>
        <taxon>Vibrionaceae</taxon>
        <taxon>Vibrio</taxon>
    </lineage>
</organism>
<reference evidence="1 2" key="1">
    <citation type="submission" date="2015-01" db="EMBL/GenBank/DDBJ databases">
        <title>Vibrio sp. C1 JCM 19231 whole genome shotgun sequence.</title>
        <authorList>
            <person name="Sawabe T."/>
            <person name="Meirelles P."/>
            <person name="Feng G."/>
            <person name="Sayaka M."/>
            <person name="Hattori M."/>
            <person name="Ohkuma M."/>
        </authorList>
    </citation>
    <scope>NUCLEOTIDE SEQUENCE [LARGE SCALE GENOMIC DNA]</scope>
    <source>
        <strain evidence="2">JCM 19231</strain>
    </source>
</reference>
<name>A0A0B8P0M5_9VIBR</name>
<evidence type="ECO:0000313" key="2">
    <source>
        <dbReference type="Proteomes" id="UP000031671"/>
    </source>
</evidence>
<accession>A0A0B8P0M5</accession>
<keyword evidence="2" id="KW-1185">Reference proteome</keyword>
<dbReference type="EMBL" id="BBRZ01000031">
    <property type="protein sequence ID" value="GAM56504.1"/>
    <property type="molecule type" value="Genomic_DNA"/>
</dbReference>
<proteinExistence type="predicted"/>
<reference evidence="1 2" key="2">
    <citation type="submission" date="2015-01" db="EMBL/GenBank/DDBJ databases">
        <authorList>
            <consortium name="NBRP consortium"/>
            <person name="Sawabe T."/>
            <person name="Meirelles P."/>
            <person name="Feng G."/>
            <person name="Sayaka M."/>
            <person name="Hattori M."/>
            <person name="Ohkuma M."/>
        </authorList>
    </citation>
    <scope>NUCLEOTIDE SEQUENCE [LARGE SCALE GENOMIC DNA]</scope>
    <source>
        <strain evidence="2">JCM 19231</strain>
    </source>
</reference>